<dbReference type="InterPro" id="IPR001537">
    <property type="entry name" value="SpoU_MeTrfase"/>
</dbReference>
<feature type="domain" description="tRNA/rRNA methyltransferase SpoU type" evidence="3">
    <location>
        <begin position="3"/>
        <end position="65"/>
    </location>
</feature>
<dbReference type="SUPFAM" id="SSF75217">
    <property type="entry name" value="alpha/beta knot"/>
    <property type="match status" value="1"/>
</dbReference>
<proteinExistence type="predicted"/>
<dbReference type="Gene3D" id="3.40.1280.10">
    <property type="match status" value="1"/>
</dbReference>
<accession>A0A379WP14</accession>
<organism evidence="4 5">
    <name type="scientific">Salmonella enterica I</name>
    <dbReference type="NCBI Taxonomy" id="59201"/>
    <lineage>
        <taxon>Bacteria</taxon>
        <taxon>Pseudomonadati</taxon>
        <taxon>Pseudomonadota</taxon>
        <taxon>Gammaproteobacteria</taxon>
        <taxon>Enterobacterales</taxon>
        <taxon>Enterobacteriaceae</taxon>
        <taxon>Salmonella</taxon>
    </lineage>
</organism>
<dbReference type="InterPro" id="IPR004441">
    <property type="entry name" value="rRNA_MeTrfase_TrmH"/>
</dbReference>
<dbReference type="GO" id="GO:0032259">
    <property type="term" value="P:methylation"/>
    <property type="evidence" value="ECO:0007669"/>
    <property type="project" value="UniProtKB-KW"/>
</dbReference>
<evidence type="ECO:0000256" key="1">
    <source>
        <dbReference type="ARBA" id="ARBA00022603"/>
    </source>
</evidence>
<evidence type="ECO:0000256" key="2">
    <source>
        <dbReference type="ARBA" id="ARBA00022679"/>
    </source>
</evidence>
<evidence type="ECO:0000259" key="3">
    <source>
        <dbReference type="Pfam" id="PF00588"/>
    </source>
</evidence>
<dbReference type="InterPro" id="IPR029026">
    <property type="entry name" value="tRNA_m1G_MTases_N"/>
</dbReference>
<evidence type="ECO:0000313" key="5">
    <source>
        <dbReference type="Proteomes" id="UP000254712"/>
    </source>
</evidence>
<name>A0A379WP14_SALET</name>
<dbReference type="GO" id="GO:0005829">
    <property type="term" value="C:cytosol"/>
    <property type="evidence" value="ECO:0007669"/>
    <property type="project" value="TreeGrafter"/>
</dbReference>
<dbReference type="AlphaFoldDB" id="A0A379WP14"/>
<sequence length="198" mass="21933">MVTTSSDRGQALFSTTLPEKMVLVLGREYDYLPEAAREPDDLCVKINGTGNVESLNVSVATGVLLAEWCDRIKRKGCSPVTQRAPANDVLPAARSDKALSRRYPGDKTASRQRYSLSAGNTGVQSIVFSPCCSSHWFVSAKWLQPKNPRCAESGEGCGAFRIWWRCGSIIAPFFWACEPHSKKTTPSRCWLIRLITYP</sequence>
<dbReference type="Proteomes" id="UP000254712">
    <property type="component" value="Unassembled WGS sequence"/>
</dbReference>
<keyword evidence="2 4" id="KW-0808">Transferase</keyword>
<dbReference type="InterPro" id="IPR029028">
    <property type="entry name" value="Alpha/beta_knot_MTases"/>
</dbReference>
<dbReference type="GO" id="GO:0006396">
    <property type="term" value="P:RNA processing"/>
    <property type="evidence" value="ECO:0007669"/>
    <property type="project" value="InterPro"/>
</dbReference>
<evidence type="ECO:0000313" key="4">
    <source>
        <dbReference type="EMBL" id="SUH35660.1"/>
    </source>
</evidence>
<protein>
    <submittedName>
        <fullName evidence="4">tRNA/rRNA methyltransferase YfiF</fullName>
    </submittedName>
</protein>
<dbReference type="GO" id="GO:0003723">
    <property type="term" value="F:RNA binding"/>
    <property type="evidence" value="ECO:0007669"/>
    <property type="project" value="InterPro"/>
</dbReference>
<dbReference type="PANTHER" id="PTHR46429">
    <property type="entry name" value="23S RRNA (GUANOSINE-2'-O-)-METHYLTRANSFERASE RLMB"/>
    <property type="match status" value="1"/>
</dbReference>
<reference evidence="4 5" key="1">
    <citation type="submission" date="2018-06" db="EMBL/GenBank/DDBJ databases">
        <authorList>
            <consortium name="Pathogen Informatics"/>
            <person name="Doyle S."/>
        </authorList>
    </citation>
    <scope>NUCLEOTIDE SEQUENCE [LARGE SCALE GENOMIC DNA]</scope>
    <source>
        <strain evidence="4 5">NCTC8261</strain>
    </source>
</reference>
<dbReference type="GO" id="GO:0008173">
    <property type="term" value="F:RNA methyltransferase activity"/>
    <property type="evidence" value="ECO:0007669"/>
    <property type="project" value="InterPro"/>
</dbReference>
<keyword evidence="1 4" id="KW-0489">Methyltransferase</keyword>
<dbReference type="EMBL" id="UGXT01000002">
    <property type="protein sequence ID" value="SUH35660.1"/>
    <property type="molecule type" value="Genomic_DNA"/>
</dbReference>
<dbReference type="Pfam" id="PF00588">
    <property type="entry name" value="SpoU_methylase"/>
    <property type="match status" value="1"/>
</dbReference>
<gene>
    <name evidence="4" type="ORF">NCTC8261_01895</name>
</gene>
<dbReference type="PANTHER" id="PTHR46429:SF2">
    <property type="entry name" value="TRNA_RRNA METHYLTRANSFERASE"/>
    <property type="match status" value="1"/>
</dbReference>